<protein>
    <submittedName>
        <fullName evidence="1">8248_t:CDS:1</fullName>
    </submittedName>
</protein>
<dbReference type="AlphaFoldDB" id="A0A9N9FBQ2"/>
<evidence type="ECO:0000313" key="1">
    <source>
        <dbReference type="EMBL" id="CAG8522775.1"/>
    </source>
</evidence>
<accession>A0A9N9FBQ2</accession>
<name>A0A9N9FBQ2_9GLOM</name>
<gene>
    <name evidence="1" type="ORF">PBRASI_LOCUS3714</name>
</gene>
<sequence>VSVVSKSITDLFSGVDALFTLRGRPSLLVFSLTTSSATSSKDGR</sequence>
<keyword evidence="2" id="KW-1185">Reference proteome</keyword>
<evidence type="ECO:0000313" key="2">
    <source>
        <dbReference type="Proteomes" id="UP000789739"/>
    </source>
</evidence>
<feature type="non-terminal residue" evidence="1">
    <location>
        <position position="44"/>
    </location>
</feature>
<reference evidence="1" key="1">
    <citation type="submission" date="2021-06" db="EMBL/GenBank/DDBJ databases">
        <authorList>
            <person name="Kallberg Y."/>
            <person name="Tangrot J."/>
            <person name="Rosling A."/>
        </authorList>
    </citation>
    <scope>NUCLEOTIDE SEQUENCE</scope>
    <source>
        <strain evidence="1">BR232B</strain>
    </source>
</reference>
<organism evidence="1 2">
    <name type="scientific">Paraglomus brasilianum</name>
    <dbReference type="NCBI Taxonomy" id="144538"/>
    <lineage>
        <taxon>Eukaryota</taxon>
        <taxon>Fungi</taxon>
        <taxon>Fungi incertae sedis</taxon>
        <taxon>Mucoromycota</taxon>
        <taxon>Glomeromycotina</taxon>
        <taxon>Glomeromycetes</taxon>
        <taxon>Paraglomerales</taxon>
        <taxon>Paraglomeraceae</taxon>
        <taxon>Paraglomus</taxon>
    </lineage>
</organism>
<dbReference type="EMBL" id="CAJVPI010000346">
    <property type="protein sequence ID" value="CAG8522775.1"/>
    <property type="molecule type" value="Genomic_DNA"/>
</dbReference>
<comment type="caution">
    <text evidence="1">The sequence shown here is derived from an EMBL/GenBank/DDBJ whole genome shotgun (WGS) entry which is preliminary data.</text>
</comment>
<dbReference type="Proteomes" id="UP000789739">
    <property type="component" value="Unassembled WGS sequence"/>
</dbReference>
<proteinExistence type="predicted"/>